<keyword evidence="1" id="KW-0472">Membrane</keyword>
<proteinExistence type="predicted"/>
<reference evidence="3" key="1">
    <citation type="submission" date="2014-09" db="EMBL/GenBank/DDBJ databases">
        <title>Whole genome shotgun sequence of Streptomyces sp. NBRC 110027.</title>
        <authorList>
            <person name="Komaki H."/>
            <person name="Ichikawa N."/>
            <person name="Katano-Makiyama Y."/>
            <person name="Hosoyama A."/>
            <person name="Hashimoto M."/>
            <person name="Uohara A."/>
            <person name="Kitahashi Y."/>
            <person name="Ohji S."/>
            <person name="Kimura A."/>
            <person name="Yamazoe A."/>
            <person name="Igarashi Y."/>
            <person name="Fujita N."/>
        </authorList>
    </citation>
    <scope>NUCLEOTIDE SEQUENCE [LARGE SCALE GENOMIC DNA]</scope>
    <source>
        <strain evidence="3">NBRC 110027</strain>
    </source>
</reference>
<feature type="transmembrane region" description="Helical" evidence="1">
    <location>
        <begin position="52"/>
        <end position="72"/>
    </location>
</feature>
<comment type="caution">
    <text evidence="2">The sequence shown here is derived from an EMBL/GenBank/DDBJ whole genome shotgun (WGS) entry which is preliminary data.</text>
</comment>
<dbReference type="RefSeq" id="WP_042160576.1">
    <property type="nucleotide sequence ID" value="NZ_BBNO01000009.1"/>
</dbReference>
<dbReference type="EMBL" id="BBNO01000009">
    <property type="protein sequence ID" value="GAO11977.1"/>
    <property type="molecule type" value="Genomic_DNA"/>
</dbReference>
<evidence type="ECO:0000313" key="2">
    <source>
        <dbReference type="EMBL" id="GAO11977.1"/>
    </source>
</evidence>
<dbReference type="Proteomes" id="UP000048965">
    <property type="component" value="Unassembled WGS sequence"/>
</dbReference>
<feature type="transmembrane region" description="Helical" evidence="1">
    <location>
        <begin position="84"/>
        <end position="117"/>
    </location>
</feature>
<dbReference type="OrthoDB" id="3574450at2"/>
<evidence type="ECO:0000313" key="3">
    <source>
        <dbReference type="Proteomes" id="UP000048965"/>
    </source>
</evidence>
<name>A0A0P4RE97_9ACTN</name>
<gene>
    <name evidence="2" type="ORF">TPA0598_09_02680</name>
</gene>
<reference evidence="2 3" key="2">
    <citation type="journal article" date="2015" name="Stand. Genomic Sci.">
        <title>Draft genome sequence of marine-derived Streptomyces sp. TP-A0598, a producer of anti-MRSA antibiotic lydicamycins.</title>
        <authorList>
            <person name="Komaki H."/>
            <person name="Ichikawa N."/>
            <person name="Hosoyama A."/>
            <person name="Fujita N."/>
            <person name="Igarashi Y."/>
        </authorList>
    </citation>
    <scope>NUCLEOTIDE SEQUENCE [LARGE SCALE GENOMIC DNA]</scope>
    <source>
        <strain evidence="2 3">NBRC 110027</strain>
    </source>
</reference>
<organism evidence="2 3">
    <name type="scientific">Streptomyces lydicamycinicus</name>
    <dbReference type="NCBI Taxonomy" id="1546107"/>
    <lineage>
        <taxon>Bacteria</taxon>
        <taxon>Bacillati</taxon>
        <taxon>Actinomycetota</taxon>
        <taxon>Actinomycetes</taxon>
        <taxon>Kitasatosporales</taxon>
        <taxon>Streptomycetaceae</taxon>
        <taxon>Streptomyces</taxon>
    </lineage>
</organism>
<keyword evidence="1" id="KW-1133">Transmembrane helix</keyword>
<dbReference type="AlphaFoldDB" id="A0A0P4RE97"/>
<dbReference type="InterPro" id="IPR045590">
    <property type="entry name" value="DUF6463"/>
</dbReference>
<protein>
    <submittedName>
        <fullName evidence="2">Uncharacterized protein</fullName>
    </submittedName>
</protein>
<evidence type="ECO:0000256" key="1">
    <source>
        <dbReference type="SAM" id="Phobius"/>
    </source>
</evidence>
<keyword evidence="1" id="KW-0812">Transmembrane</keyword>
<keyword evidence="3" id="KW-1185">Reference proteome</keyword>
<sequence>MIKSAGWLLVFLGAAHTLLALTLEGAARYAGEWFSGALWYEDFSDMSPANSALWLSLESFGPPLIVVGLIVLWLDRRGITPPPFLAWTLGIWCVVDAVILILTPWPLFLLASILLWAGGRRAAGRANSAPHAEATRTP</sequence>
<accession>A0A0P4RE97</accession>
<dbReference type="Pfam" id="PF20064">
    <property type="entry name" value="DUF6463"/>
    <property type="match status" value="1"/>
</dbReference>